<proteinExistence type="predicted"/>
<feature type="region of interest" description="Disordered" evidence="1">
    <location>
        <begin position="215"/>
        <end position="273"/>
    </location>
</feature>
<organism evidence="3 4">
    <name type="scientific">Hibiscus syriacus</name>
    <name type="common">Rose of Sharon</name>
    <dbReference type="NCBI Taxonomy" id="106335"/>
    <lineage>
        <taxon>Eukaryota</taxon>
        <taxon>Viridiplantae</taxon>
        <taxon>Streptophyta</taxon>
        <taxon>Embryophyta</taxon>
        <taxon>Tracheophyta</taxon>
        <taxon>Spermatophyta</taxon>
        <taxon>Magnoliopsida</taxon>
        <taxon>eudicotyledons</taxon>
        <taxon>Gunneridae</taxon>
        <taxon>Pentapetalae</taxon>
        <taxon>rosids</taxon>
        <taxon>malvids</taxon>
        <taxon>Malvales</taxon>
        <taxon>Malvaceae</taxon>
        <taxon>Malvoideae</taxon>
        <taxon>Hibiscus</taxon>
    </lineage>
</organism>
<reference evidence="3" key="1">
    <citation type="submission" date="2019-09" db="EMBL/GenBank/DDBJ databases">
        <title>Draft genome information of white flower Hibiscus syriacus.</title>
        <authorList>
            <person name="Kim Y.-M."/>
        </authorList>
    </citation>
    <scope>NUCLEOTIDE SEQUENCE [LARGE SCALE GENOMIC DNA]</scope>
    <source>
        <strain evidence="3">YM2019G1</strain>
    </source>
</reference>
<dbReference type="Pfam" id="PF14223">
    <property type="entry name" value="Retrotran_gag_2"/>
    <property type="match status" value="1"/>
</dbReference>
<keyword evidence="4" id="KW-1185">Reference proteome</keyword>
<evidence type="ECO:0000313" key="3">
    <source>
        <dbReference type="EMBL" id="KAE8687773.1"/>
    </source>
</evidence>
<dbReference type="PANTHER" id="PTHR35317:SF11">
    <property type="entry name" value="CCHC-TYPE DOMAIN-CONTAINING PROTEIN"/>
    <property type="match status" value="1"/>
</dbReference>
<feature type="compositionally biased region" description="Basic residues" evidence="1">
    <location>
        <begin position="217"/>
        <end position="232"/>
    </location>
</feature>
<sequence>MEVESSFSSISSPVFDGENYQMWAVRMETYLEALDLWEEVEEDYTVPEIPANPTLAHIKAHKEKKTKKTKAKSCLFAAVSTTIFTRIMSLKSTEEIWDYLKVEYEGDERIRGMQVLNLVCDFELQKMKVTETVKEYAERLLSIANRVRLPGSSLADSRIMEKILVTLPEKFEATVTTLENTKDLSMIPLAEHLSALQAQEQRRAMRQEGTIEGALAAKHHNNGKNRKQKFKKPHAEGDNSKTEGKTTAGNRKSGVKKEYPPCHHSNKKGHPPFKYWRRPDTRCNKCNQTRHEAVICRNKNQQQNEEAKVTDQEEENQLFIATCFVGSESNENWLIDSGCTNHMTHDKELFRDLKPTNITKVRIGNGDYICVKGKGIISIASYAGTKLIQDVLFVPKIVQNLLSVGQLIEK</sequence>
<evidence type="ECO:0000256" key="1">
    <source>
        <dbReference type="SAM" id="MobiDB-lite"/>
    </source>
</evidence>
<dbReference type="Proteomes" id="UP000436088">
    <property type="component" value="Unassembled WGS sequence"/>
</dbReference>
<evidence type="ECO:0000313" key="4">
    <source>
        <dbReference type="Proteomes" id="UP000436088"/>
    </source>
</evidence>
<name>A0A6A2Z857_HIBSY</name>
<dbReference type="InterPro" id="IPR054722">
    <property type="entry name" value="PolX-like_BBD"/>
</dbReference>
<gene>
    <name evidence="3" type="ORF">F3Y22_tig00111008pilonHSYRG00161</name>
</gene>
<feature type="compositionally biased region" description="Basic and acidic residues" evidence="1">
    <location>
        <begin position="233"/>
        <end position="244"/>
    </location>
</feature>
<protein>
    <submittedName>
        <fullName evidence="3">Aspartate and glycine-rich protein-like</fullName>
    </submittedName>
</protein>
<dbReference type="EMBL" id="VEPZ02001200">
    <property type="protein sequence ID" value="KAE8687773.1"/>
    <property type="molecule type" value="Genomic_DNA"/>
</dbReference>
<comment type="caution">
    <text evidence="3">The sequence shown here is derived from an EMBL/GenBank/DDBJ whole genome shotgun (WGS) entry which is preliminary data.</text>
</comment>
<dbReference type="PANTHER" id="PTHR35317">
    <property type="entry name" value="OS04G0629600 PROTEIN"/>
    <property type="match status" value="1"/>
</dbReference>
<dbReference type="Pfam" id="PF22936">
    <property type="entry name" value="Pol_BBD"/>
    <property type="match status" value="1"/>
</dbReference>
<feature type="domain" description="Retrovirus-related Pol polyprotein from transposon TNT 1-94-like beta-barrel" evidence="2">
    <location>
        <begin position="333"/>
        <end position="410"/>
    </location>
</feature>
<dbReference type="AlphaFoldDB" id="A0A6A2Z857"/>
<accession>A0A6A2Z857</accession>
<evidence type="ECO:0000259" key="2">
    <source>
        <dbReference type="Pfam" id="PF22936"/>
    </source>
</evidence>